<evidence type="ECO:0000313" key="3">
    <source>
        <dbReference type="Proteomes" id="UP000499080"/>
    </source>
</evidence>
<keyword evidence="3" id="KW-1185">Reference proteome</keyword>
<reference evidence="2 3" key="1">
    <citation type="journal article" date="2019" name="Sci. Rep.">
        <title>Orb-weaving spider Araneus ventricosus genome elucidates the spidroin gene catalogue.</title>
        <authorList>
            <person name="Kono N."/>
            <person name="Nakamura H."/>
            <person name="Ohtoshi R."/>
            <person name="Moran D.A.P."/>
            <person name="Shinohara A."/>
            <person name="Yoshida Y."/>
            <person name="Fujiwara M."/>
            <person name="Mori M."/>
            <person name="Tomita M."/>
            <person name="Arakawa K."/>
        </authorList>
    </citation>
    <scope>NUCLEOTIDE SEQUENCE [LARGE SCALE GENOMIC DNA]</scope>
</reference>
<sequence length="86" mass="9582">MNDQTTGNNNTGIANHENRPHYESLIPRALTRRYVSSSAMELLTSLTTITEPPKEPIAANSYSNLSSSYSMLALGEQIRNLRLDNE</sequence>
<proteinExistence type="predicted"/>
<comment type="caution">
    <text evidence="2">The sequence shown here is derived from an EMBL/GenBank/DDBJ whole genome shotgun (WGS) entry which is preliminary data.</text>
</comment>
<feature type="compositionally biased region" description="Polar residues" evidence="1">
    <location>
        <begin position="1"/>
        <end position="13"/>
    </location>
</feature>
<gene>
    <name evidence="2" type="ORF">AVEN_169904_1</name>
</gene>
<accession>A0A4Y2EXX4</accession>
<evidence type="ECO:0000313" key="2">
    <source>
        <dbReference type="EMBL" id="GBM33367.1"/>
    </source>
</evidence>
<dbReference type="EMBL" id="BGPR01000732">
    <property type="protein sequence ID" value="GBM33367.1"/>
    <property type="molecule type" value="Genomic_DNA"/>
</dbReference>
<dbReference type="AlphaFoldDB" id="A0A4Y2EXX4"/>
<dbReference type="Proteomes" id="UP000499080">
    <property type="component" value="Unassembled WGS sequence"/>
</dbReference>
<name>A0A4Y2EXX4_ARAVE</name>
<protein>
    <submittedName>
        <fullName evidence="2">Uncharacterized protein</fullName>
    </submittedName>
</protein>
<evidence type="ECO:0000256" key="1">
    <source>
        <dbReference type="SAM" id="MobiDB-lite"/>
    </source>
</evidence>
<feature type="region of interest" description="Disordered" evidence="1">
    <location>
        <begin position="1"/>
        <end position="23"/>
    </location>
</feature>
<organism evidence="2 3">
    <name type="scientific">Araneus ventricosus</name>
    <name type="common">Orbweaver spider</name>
    <name type="synonym">Epeira ventricosa</name>
    <dbReference type="NCBI Taxonomy" id="182803"/>
    <lineage>
        <taxon>Eukaryota</taxon>
        <taxon>Metazoa</taxon>
        <taxon>Ecdysozoa</taxon>
        <taxon>Arthropoda</taxon>
        <taxon>Chelicerata</taxon>
        <taxon>Arachnida</taxon>
        <taxon>Araneae</taxon>
        <taxon>Araneomorphae</taxon>
        <taxon>Entelegynae</taxon>
        <taxon>Araneoidea</taxon>
        <taxon>Araneidae</taxon>
        <taxon>Araneus</taxon>
    </lineage>
</organism>